<dbReference type="EMBL" id="BDIP01004400">
    <property type="protein sequence ID" value="GIQ88796.1"/>
    <property type="molecule type" value="Genomic_DNA"/>
</dbReference>
<accession>A0A9K3GNI1</accession>
<feature type="signal peptide" evidence="1">
    <location>
        <begin position="1"/>
        <end position="24"/>
    </location>
</feature>
<feature type="chain" id="PRO_5039913114" evidence="1">
    <location>
        <begin position="25"/>
        <end position="131"/>
    </location>
</feature>
<proteinExistence type="predicted"/>
<evidence type="ECO:0000313" key="3">
    <source>
        <dbReference type="Proteomes" id="UP000265618"/>
    </source>
</evidence>
<comment type="caution">
    <text evidence="2">The sequence shown here is derived from an EMBL/GenBank/DDBJ whole genome shotgun (WGS) entry which is preliminary data.</text>
</comment>
<organism evidence="2 3">
    <name type="scientific">Kipferlia bialata</name>
    <dbReference type="NCBI Taxonomy" id="797122"/>
    <lineage>
        <taxon>Eukaryota</taxon>
        <taxon>Metamonada</taxon>
        <taxon>Carpediemonas-like organisms</taxon>
        <taxon>Kipferlia</taxon>
    </lineage>
</organism>
<dbReference type="Proteomes" id="UP000265618">
    <property type="component" value="Unassembled WGS sequence"/>
</dbReference>
<evidence type="ECO:0000313" key="2">
    <source>
        <dbReference type="EMBL" id="GIQ88796.1"/>
    </source>
</evidence>
<dbReference type="AlphaFoldDB" id="A0A9K3GNI1"/>
<keyword evidence="1" id="KW-0732">Signal</keyword>
<gene>
    <name evidence="2" type="ORF">KIPB_011130</name>
</gene>
<dbReference type="PROSITE" id="PS51257">
    <property type="entry name" value="PROKAR_LIPOPROTEIN"/>
    <property type="match status" value="1"/>
</dbReference>
<feature type="non-terminal residue" evidence="2">
    <location>
        <position position="131"/>
    </location>
</feature>
<sequence length="131" mass="14684">MRRPVCLCALAVLVALALLGCVLCDELTWEEEVEEWMDETVATWNTWAQAQNEASPDAVVQYPVFDWDLNDESKAYALGMSVVVPSEEEVVEDGQKKMVRNIETKQKAYGRTTFDEVTADNLDDDNTSTSS</sequence>
<reference evidence="2 3" key="1">
    <citation type="journal article" date="2018" name="PLoS ONE">
        <title>The draft genome of Kipferlia bialata reveals reductive genome evolution in fornicate parasites.</title>
        <authorList>
            <person name="Tanifuji G."/>
            <person name="Takabayashi S."/>
            <person name="Kume K."/>
            <person name="Takagi M."/>
            <person name="Nakayama T."/>
            <person name="Kamikawa R."/>
            <person name="Inagaki Y."/>
            <person name="Hashimoto T."/>
        </authorList>
    </citation>
    <scope>NUCLEOTIDE SEQUENCE [LARGE SCALE GENOMIC DNA]</scope>
    <source>
        <strain evidence="2">NY0173</strain>
    </source>
</reference>
<name>A0A9K3GNI1_9EUKA</name>
<evidence type="ECO:0000256" key="1">
    <source>
        <dbReference type="SAM" id="SignalP"/>
    </source>
</evidence>
<keyword evidence="3" id="KW-1185">Reference proteome</keyword>
<protein>
    <submittedName>
        <fullName evidence="2">Uncharacterized protein</fullName>
    </submittedName>
</protein>